<dbReference type="Pfam" id="PF00196">
    <property type="entry name" value="GerE"/>
    <property type="match status" value="1"/>
</dbReference>
<dbReference type="InterPro" id="IPR051797">
    <property type="entry name" value="TrmB-like"/>
</dbReference>
<dbReference type="PRINTS" id="PR00038">
    <property type="entry name" value="HTHLUXR"/>
</dbReference>
<evidence type="ECO:0000313" key="3">
    <source>
        <dbReference type="Proteomes" id="UP000462055"/>
    </source>
</evidence>
<dbReference type="InterPro" id="IPR000792">
    <property type="entry name" value="Tscrpt_reg_LuxR_C"/>
</dbReference>
<comment type="caution">
    <text evidence="2">The sequence shown here is derived from an EMBL/GenBank/DDBJ whole genome shotgun (WGS) entry which is preliminary data.</text>
</comment>
<dbReference type="Gene3D" id="1.10.10.10">
    <property type="entry name" value="Winged helix-like DNA-binding domain superfamily/Winged helix DNA-binding domain"/>
    <property type="match status" value="1"/>
</dbReference>
<organism evidence="2 3">
    <name type="scientific">Actinomadura physcomitrii</name>
    <dbReference type="NCBI Taxonomy" id="2650748"/>
    <lineage>
        <taxon>Bacteria</taxon>
        <taxon>Bacillati</taxon>
        <taxon>Actinomycetota</taxon>
        <taxon>Actinomycetes</taxon>
        <taxon>Streptosporangiales</taxon>
        <taxon>Thermomonosporaceae</taxon>
        <taxon>Actinomadura</taxon>
    </lineage>
</organism>
<keyword evidence="3" id="KW-1185">Reference proteome</keyword>
<dbReference type="PANTHER" id="PTHR34293">
    <property type="entry name" value="HTH-TYPE TRANSCRIPTIONAL REGULATOR TRMBL2"/>
    <property type="match status" value="1"/>
</dbReference>
<dbReference type="InterPro" id="IPR036388">
    <property type="entry name" value="WH-like_DNA-bd_sf"/>
</dbReference>
<name>A0A6I4M1N3_9ACTN</name>
<dbReference type="GO" id="GO:0006355">
    <property type="term" value="P:regulation of DNA-templated transcription"/>
    <property type="evidence" value="ECO:0007669"/>
    <property type="project" value="InterPro"/>
</dbReference>
<gene>
    <name evidence="2" type="ORF">F8568_001230</name>
</gene>
<accession>A0A6I4M1N3</accession>
<dbReference type="PANTHER" id="PTHR34293:SF1">
    <property type="entry name" value="HTH-TYPE TRANSCRIPTIONAL REGULATOR TRMBL2"/>
    <property type="match status" value="1"/>
</dbReference>
<dbReference type="AlphaFoldDB" id="A0A6I4M1N3"/>
<reference evidence="2" key="1">
    <citation type="submission" date="2019-12" db="EMBL/GenBank/DDBJ databases">
        <title>Actinomadura physcomitrii sp. nov., a novel actinomycete isolated from moss [Physcomitrium sphaericum (Ludw) Fuernr].</title>
        <authorList>
            <person name="Zhuang X."/>
        </authorList>
    </citation>
    <scope>NUCLEOTIDE SEQUENCE [LARGE SCALE GENOMIC DNA]</scope>
    <source>
        <strain evidence="2">LD22</strain>
    </source>
</reference>
<dbReference type="EMBL" id="WBMS02000001">
    <property type="protein sequence ID" value="MVZ99029.1"/>
    <property type="molecule type" value="Genomic_DNA"/>
</dbReference>
<dbReference type="SMART" id="SM00421">
    <property type="entry name" value="HTH_LUXR"/>
    <property type="match status" value="1"/>
</dbReference>
<evidence type="ECO:0000259" key="1">
    <source>
        <dbReference type="SMART" id="SM00421"/>
    </source>
</evidence>
<sequence length="350" mass="37870">MSLLRFESLLSAIGGDRVSSEVEQQATRLLKGVVPDELLASYTRLLAEGSCPRDEAPDLLGGIGQVEALTRSGMAHVSSSGPALPQRLVPVPPDLALQGTLAELTRRLVADQERLLDGQRRMAETHPWTSSAVTESADRLVRIITDREEISTVSRALISAARHDWMTLDNQSVERPMDELTAVPPPPSFDGHVRCRAIYESGCAEHPVGLKTIEIAVEAGEEARLLPRIGMKMKLADESIAMLPLTPTGMSGALLIRSSVIAGALREYFEMLWERAVPLGAASAESPLSDKEQKVLSLLVEGVPDAIIARRTGMGLSTVRRHSATIRAKLGHNNHHFAAGVAAVRRGWIK</sequence>
<evidence type="ECO:0000313" key="2">
    <source>
        <dbReference type="EMBL" id="MVZ99029.1"/>
    </source>
</evidence>
<dbReference type="GO" id="GO:0003677">
    <property type="term" value="F:DNA binding"/>
    <property type="evidence" value="ECO:0007669"/>
    <property type="project" value="InterPro"/>
</dbReference>
<dbReference type="InterPro" id="IPR016032">
    <property type="entry name" value="Sig_transdc_resp-reg_C-effctor"/>
</dbReference>
<dbReference type="SUPFAM" id="SSF46894">
    <property type="entry name" value="C-terminal effector domain of the bipartite response regulators"/>
    <property type="match status" value="1"/>
</dbReference>
<proteinExistence type="predicted"/>
<feature type="domain" description="HTH luxR-type" evidence="1">
    <location>
        <begin position="285"/>
        <end position="342"/>
    </location>
</feature>
<dbReference type="Proteomes" id="UP000462055">
    <property type="component" value="Unassembled WGS sequence"/>
</dbReference>
<protein>
    <recommendedName>
        <fullName evidence="1">HTH luxR-type domain-containing protein</fullName>
    </recommendedName>
</protein>